<evidence type="ECO:0000256" key="1">
    <source>
        <dbReference type="SAM" id="SignalP"/>
    </source>
</evidence>
<accession>A0AA39LLB8</accession>
<feature type="signal peptide" evidence="1">
    <location>
        <begin position="1"/>
        <end position="20"/>
    </location>
</feature>
<comment type="caution">
    <text evidence="2">The sequence shown here is derived from an EMBL/GenBank/DDBJ whole genome shotgun (WGS) entry which is preliminary data.</text>
</comment>
<feature type="chain" id="PRO_5041244026" evidence="1">
    <location>
        <begin position="21"/>
        <end position="126"/>
    </location>
</feature>
<evidence type="ECO:0000313" key="3">
    <source>
        <dbReference type="Proteomes" id="UP001175271"/>
    </source>
</evidence>
<gene>
    <name evidence="2" type="ORF">QR680_015678</name>
</gene>
<name>A0AA39LLB8_9BILA</name>
<sequence>MILCIPLCITFLTMSSFVTATPSGSCNTAFTVVLLRNGNHSVFYDDTIKYLQAHPGPQATNWRPILQRIQNGIILSRSTTAPQKIKPIAQQIKTYIGNSSLRASYLNPIQLAQWGTYFQLVKCGGK</sequence>
<protein>
    <submittedName>
        <fullName evidence="2">Uncharacterized protein</fullName>
    </submittedName>
</protein>
<organism evidence="2 3">
    <name type="scientific">Steinernema hermaphroditum</name>
    <dbReference type="NCBI Taxonomy" id="289476"/>
    <lineage>
        <taxon>Eukaryota</taxon>
        <taxon>Metazoa</taxon>
        <taxon>Ecdysozoa</taxon>
        <taxon>Nematoda</taxon>
        <taxon>Chromadorea</taxon>
        <taxon>Rhabditida</taxon>
        <taxon>Tylenchina</taxon>
        <taxon>Panagrolaimomorpha</taxon>
        <taxon>Strongyloidoidea</taxon>
        <taxon>Steinernematidae</taxon>
        <taxon>Steinernema</taxon>
    </lineage>
</organism>
<dbReference type="Proteomes" id="UP001175271">
    <property type="component" value="Unassembled WGS sequence"/>
</dbReference>
<reference evidence="2" key="1">
    <citation type="submission" date="2023-06" db="EMBL/GenBank/DDBJ databases">
        <title>Genomic analysis of the entomopathogenic nematode Steinernema hermaphroditum.</title>
        <authorList>
            <person name="Schwarz E.M."/>
            <person name="Heppert J.K."/>
            <person name="Baniya A."/>
            <person name="Schwartz H.T."/>
            <person name="Tan C.-H."/>
            <person name="Antoshechkin I."/>
            <person name="Sternberg P.W."/>
            <person name="Goodrich-Blair H."/>
            <person name="Dillman A.R."/>
        </authorList>
    </citation>
    <scope>NUCLEOTIDE SEQUENCE</scope>
    <source>
        <strain evidence="2">PS9179</strain>
        <tissue evidence="2">Whole animal</tissue>
    </source>
</reference>
<dbReference type="AlphaFoldDB" id="A0AA39LLB8"/>
<evidence type="ECO:0000313" key="2">
    <source>
        <dbReference type="EMBL" id="KAK0401270.1"/>
    </source>
</evidence>
<dbReference type="EMBL" id="JAUCMV010000004">
    <property type="protein sequence ID" value="KAK0401270.1"/>
    <property type="molecule type" value="Genomic_DNA"/>
</dbReference>
<keyword evidence="3" id="KW-1185">Reference proteome</keyword>
<keyword evidence="1" id="KW-0732">Signal</keyword>
<proteinExistence type="predicted"/>